<dbReference type="Pfam" id="PF24845">
    <property type="entry name" value="DUF7721"/>
    <property type="match status" value="1"/>
</dbReference>
<accession>A0A1X2I1F1</accession>
<feature type="domain" description="DUF7721" evidence="1">
    <location>
        <begin position="15"/>
        <end position="93"/>
    </location>
</feature>
<dbReference type="EMBL" id="MCGE01000035">
    <property type="protein sequence ID" value="ORZ07363.1"/>
    <property type="molecule type" value="Genomic_DNA"/>
</dbReference>
<evidence type="ECO:0000259" key="1">
    <source>
        <dbReference type="Pfam" id="PF24845"/>
    </source>
</evidence>
<dbReference type="InterPro" id="IPR056138">
    <property type="entry name" value="DUF7721"/>
</dbReference>
<sequence length="153" mass="16917">MSQVPQENYKRLNPDDAIRYAAEHSGKGEDMFEYELLGALGDDYDDSRDFSLGEVNGLAELHDSIYIKKSTVQPDGFEIGNAAAFQALKMTTHSDLGTGAIPDKSKFIGLAMGEAVKLLQELYGGDSEKYRANLHMALRVSTSTALHFYSPYR</sequence>
<gene>
    <name evidence="2" type="ORF">BCR42DRAFT_397280</name>
</gene>
<comment type="caution">
    <text evidence="2">The sequence shown here is derived from an EMBL/GenBank/DDBJ whole genome shotgun (WGS) entry which is preliminary data.</text>
</comment>
<keyword evidence="3" id="KW-1185">Reference proteome</keyword>
<evidence type="ECO:0000313" key="3">
    <source>
        <dbReference type="Proteomes" id="UP000193560"/>
    </source>
</evidence>
<dbReference type="Proteomes" id="UP000193560">
    <property type="component" value="Unassembled WGS sequence"/>
</dbReference>
<dbReference type="AlphaFoldDB" id="A0A1X2I1F1"/>
<name>A0A1X2I1F1_9FUNG</name>
<organism evidence="2 3">
    <name type="scientific">Absidia repens</name>
    <dbReference type="NCBI Taxonomy" id="90262"/>
    <lineage>
        <taxon>Eukaryota</taxon>
        <taxon>Fungi</taxon>
        <taxon>Fungi incertae sedis</taxon>
        <taxon>Mucoromycota</taxon>
        <taxon>Mucoromycotina</taxon>
        <taxon>Mucoromycetes</taxon>
        <taxon>Mucorales</taxon>
        <taxon>Cunninghamellaceae</taxon>
        <taxon>Absidia</taxon>
    </lineage>
</organism>
<dbReference type="OrthoDB" id="2290255at2759"/>
<reference evidence="2 3" key="1">
    <citation type="submission" date="2016-07" db="EMBL/GenBank/DDBJ databases">
        <title>Pervasive Adenine N6-methylation of Active Genes in Fungi.</title>
        <authorList>
            <consortium name="DOE Joint Genome Institute"/>
            <person name="Mondo S.J."/>
            <person name="Dannebaum R.O."/>
            <person name="Kuo R.C."/>
            <person name="Labutti K."/>
            <person name="Haridas S."/>
            <person name="Kuo A."/>
            <person name="Salamov A."/>
            <person name="Ahrendt S.R."/>
            <person name="Lipzen A."/>
            <person name="Sullivan W."/>
            <person name="Andreopoulos W.B."/>
            <person name="Clum A."/>
            <person name="Lindquist E."/>
            <person name="Daum C."/>
            <person name="Ramamoorthy G.K."/>
            <person name="Gryganskyi A."/>
            <person name="Culley D."/>
            <person name="Magnuson J.K."/>
            <person name="James T.Y."/>
            <person name="O'Malley M.A."/>
            <person name="Stajich J.E."/>
            <person name="Spatafora J.W."/>
            <person name="Visel A."/>
            <person name="Grigoriev I.V."/>
        </authorList>
    </citation>
    <scope>NUCLEOTIDE SEQUENCE [LARGE SCALE GENOMIC DNA]</scope>
    <source>
        <strain evidence="2 3">NRRL 1336</strain>
    </source>
</reference>
<protein>
    <recommendedName>
        <fullName evidence="1">DUF7721 domain-containing protein</fullName>
    </recommendedName>
</protein>
<evidence type="ECO:0000313" key="2">
    <source>
        <dbReference type="EMBL" id="ORZ07363.1"/>
    </source>
</evidence>
<proteinExistence type="predicted"/>